<dbReference type="Gene3D" id="3.40.630.30">
    <property type="match status" value="1"/>
</dbReference>
<dbReference type="AlphaFoldDB" id="A0A424YUU3"/>
<dbReference type="RefSeq" id="WP_259133270.1">
    <property type="nucleotide sequence ID" value="NZ_JANUCS010000001.1"/>
</dbReference>
<dbReference type="CDD" id="cd04301">
    <property type="entry name" value="NAT_SF"/>
    <property type="match status" value="1"/>
</dbReference>
<dbReference type="SUPFAM" id="SSF55729">
    <property type="entry name" value="Acyl-CoA N-acyltransferases (Nat)"/>
    <property type="match status" value="1"/>
</dbReference>
<proteinExistence type="predicted"/>
<dbReference type="InterPro" id="IPR016181">
    <property type="entry name" value="Acyl_CoA_acyltransferase"/>
</dbReference>
<comment type="caution">
    <text evidence="2">The sequence shown here is derived from an EMBL/GenBank/DDBJ whole genome shotgun (WGS) entry which is preliminary data.</text>
</comment>
<sequence length="186" mass="21168">MNSDQNNHVRESDDFDTEIIMMIERKAFRSEVEPQLVLDLLDDQSAKPILSLLAFKDEVPVGHILFTKALIESNEPSPFTYILAPIAVRPEYQGQGIGSSLVEEGLKRLHEMGAELVFVLGHERYYPRFGFVPNASGFGFMPPYTLQPHQSNAWMVQSLNSKGLEEYPKGRIVCANAMDKPEYWYE</sequence>
<name>A0A424YUU3_9EURY</name>
<gene>
    <name evidence="2" type="ORF">D5R95_06765</name>
</gene>
<dbReference type="EMBL" id="QZAB01000423">
    <property type="protein sequence ID" value="RQD82844.1"/>
    <property type="molecule type" value="Genomic_DNA"/>
</dbReference>
<dbReference type="Pfam" id="PF00583">
    <property type="entry name" value="Acetyltransf_1"/>
    <property type="match status" value="1"/>
</dbReference>
<organism evidence="2 3">
    <name type="scientific">Methanosalsum natronophilum</name>
    <dbReference type="NCBI Taxonomy" id="768733"/>
    <lineage>
        <taxon>Archaea</taxon>
        <taxon>Methanobacteriati</taxon>
        <taxon>Methanobacteriota</taxon>
        <taxon>Stenosarchaea group</taxon>
        <taxon>Methanomicrobia</taxon>
        <taxon>Methanosarcinales</taxon>
        <taxon>Methanosarcinaceae</taxon>
        <taxon>Methanosalsum</taxon>
    </lineage>
</organism>
<accession>A0A424YUU3</accession>
<evidence type="ECO:0000313" key="3">
    <source>
        <dbReference type="Proteomes" id="UP000284763"/>
    </source>
</evidence>
<evidence type="ECO:0000313" key="2">
    <source>
        <dbReference type="EMBL" id="RQD82844.1"/>
    </source>
</evidence>
<evidence type="ECO:0000259" key="1">
    <source>
        <dbReference type="PROSITE" id="PS51186"/>
    </source>
</evidence>
<feature type="domain" description="N-acetyltransferase" evidence="1">
    <location>
        <begin position="7"/>
        <end position="160"/>
    </location>
</feature>
<dbReference type="InterPro" id="IPR000182">
    <property type="entry name" value="GNAT_dom"/>
</dbReference>
<dbReference type="GO" id="GO:0016747">
    <property type="term" value="F:acyltransferase activity, transferring groups other than amino-acyl groups"/>
    <property type="evidence" value="ECO:0007669"/>
    <property type="project" value="InterPro"/>
</dbReference>
<reference evidence="2 3" key="1">
    <citation type="submission" date="2018-08" db="EMBL/GenBank/DDBJ databases">
        <title>The metabolism and importance of syntrophic acetate oxidation coupled to methane or sulfide production in haloalkaline environments.</title>
        <authorList>
            <person name="Timmers P.H.A."/>
            <person name="Vavourakis C.D."/>
            <person name="Sorokin D.Y."/>
            <person name="Sinninghe Damste J.S."/>
            <person name="Muyzer G."/>
            <person name="Stams A.J.M."/>
            <person name="Plugge C.M."/>
        </authorList>
    </citation>
    <scope>NUCLEOTIDE SEQUENCE [LARGE SCALE GENOMIC DNA]</scope>
    <source>
        <strain evidence="2">MSAO_Arc3</strain>
    </source>
</reference>
<protein>
    <submittedName>
        <fullName evidence="2">N-acetyltransferase</fullName>
    </submittedName>
</protein>
<dbReference type="PROSITE" id="PS51186">
    <property type="entry name" value="GNAT"/>
    <property type="match status" value="1"/>
</dbReference>
<dbReference type="Proteomes" id="UP000284763">
    <property type="component" value="Unassembled WGS sequence"/>
</dbReference>
<keyword evidence="2" id="KW-0808">Transferase</keyword>